<feature type="compositionally biased region" description="Basic and acidic residues" evidence="1">
    <location>
        <begin position="42"/>
        <end position="54"/>
    </location>
</feature>
<keyword evidence="2" id="KW-0732">Signal</keyword>
<evidence type="ECO:0000256" key="2">
    <source>
        <dbReference type="SAM" id="SignalP"/>
    </source>
</evidence>
<comment type="caution">
    <text evidence="3">The sequence shown here is derived from an EMBL/GenBank/DDBJ whole genome shotgun (WGS) entry which is preliminary data.</text>
</comment>
<dbReference type="eggNOG" id="ENOG5032DKZ">
    <property type="taxonomic scope" value="Bacteria"/>
</dbReference>
<sequence length="268" mass="30444">MDTPMKKLAMIVLLLAGGLTAGCDNGKKKKKTTTNDTVATKPKTDKTDESQTTKEEALFQDVKGDNPSIKLEILPFDKNKLPKLMQKYKGKLVNGGHWRDKGGEHWVLLTETGKIEEKKGKTDTSGHLIEEPMVSAEAHAYFWVKKHDSYINYRRDYWIEKCGPFDVLAEFLPQGFSITDVNNNGKAEVTLTYKHYCRSDVSPANLTLRMIEAKKMYEMHGTTRLRTGTQEDAYVIKSTRKAGTFIQAPATFHTHVNEVWEKVEEEKL</sequence>
<reference evidence="3 4" key="1">
    <citation type="submission" date="2007-01" db="EMBL/GenBank/DDBJ databases">
        <authorList>
            <person name="Haygood M."/>
            <person name="Podell S."/>
            <person name="Anderson C."/>
            <person name="Hopkinson B."/>
            <person name="Roe K."/>
            <person name="Barbeau K."/>
            <person name="Gaasterland T."/>
            <person name="Ferriera S."/>
            <person name="Johnson J."/>
            <person name="Kravitz S."/>
            <person name="Beeson K."/>
            <person name="Sutton G."/>
            <person name="Rogers Y.-H."/>
            <person name="Friedman R."/>
            <person name="Frazier M."/>
            <person name="Venter J.C."/>
        </authorList>
    </citation>
    <scope>NUCLEOTIDE SEQUENCE [LARGE SCALE GENOMIC DNA]</scope>
    <source>
        <strain evidence="3 4">ATCC 23134</strain>
    </source>
</reference>
<dbReference type="Proteomes" id="UP000004095">
    <property type="component" value="Unassembled WGS sequence"/>
</dbReference>
<evidence type="ECO:0000256" key="1">
    <source>
        <dbReference type="SAM" id="MobiDB-lite"/>
    </source>
</evidence>
<organism evidence="3 4">
    <name type="scientific">Microscilla marina ATCC 23134</name>
    <dbReference type="NCBI Taxonomy" id="313606"/>
    <lineage>
        <taxon>Bacteria</taxon>
        <taxon>Pseudomonadati</taxon>
        <taxon>Bacteroidota</taxon>
        <taxon>Cytophagia</taxon>
        <taxon>Cytophagales</taxon>
        <taxon>Microscillaceae</taxon>
        <taxon>Microscilla</taxon>
    </lineage>
</organism>
<gene>
    <name evidence="3" type="ORF">M23134_02204</name>
</gene>
<accession>A1ZNI3</accession>
<dbReference type="EMBL" id="AAWS01000018">
    <property type="protein sequence ID" value="EAY28094.1"/>
    <property type="molecule type" value="Genomic_DNA"/>
</dbReference>
<evidence type="ECO:0000313" key="3">
    <source>
        <dbReference type="EMBL" id="EAY28094.1"/>
    </source>
</evidence>
<dbReference type="NCBIfam" id="NF046077">
    <property type="entry name" value="LPS_M949_RS01915"/>
    <property type="match status" value="1"/>
</dbReference>
<protein>
    <submittedName>
        <fullName evidence="3">Lipoprotein, putative</fullName>
    </submittedName>
</protein>
<dbReference type="PROSITE" id="PS51257">
    <property type="entry name" value="PROKAR_LIPOPROTEIN"/>
    <property type="match status" value="1"/>
</dbReference>
<keyword evidence="4" id="KW-1185">Reference proteome</keyword>
<keyword evidence="3" id="KW-0449">Lipoprotein</keyword>
<feature type="chain" id="PRO_5002642304" evidence="2">
    <location>
        <begin position="22"/>
        <end position="268"/>
    </location>
</feature>
<name>A1ZNI3_MICM2</name>
<dbReference type="InterPro" id="IPR058148">
    <property type="entry name" value="M949_RS01915-like_dom"/>
</dbReference>
<proteinExistence type="predicted"/>
<feature type="region of interest" description="Disordered" evidence="1">
    <location>
        <begin position="24"/>
        <end position="54"/>
    </location>
</feature>
<feature type="signal peptide" evidence="2">
    <location>
        <begin position="1"/>
        <end position="21"/>
    </location>
</feature>
<dbReference type="AlphaFoldDB" id="A1ZNI3"/>
<evidence type="ECO:0000313" key="4">
    <source>
        <dbReference type="Proteomes" id="UP000004095"/>
    </source>
</evidence>